<reference evidence="4 5" key="1">
    <citation type="submission" date="2020-02" db="EMBL/GenBank/DDBJ databases">
        <authorList>
            <person name="Zheng R.K."/>
            <person name="Sun C.M."/>
        </authorList>
    </citation>
    <scope>NUCLEOTIDE SEQUENCE [LARGE SCALE GENOMIC DNA]</scope>
    <source>
        <strain evidence="5">rifampicinis</strain>
    </source>
</reference>
<accession>A0A7S8EBH2</accession>
<dbReference type="GO" id="GO:0003824">
    <property type="term" value="F:catalytic activity"/>
    <property type="evidence" value="ECO:0007669"/>
    <property type="project" value="InterPro"/>
</dbReference>
<dbReference type="PANTHER" id="PTHR14859">
    <property type="entry name" value="CALCOFLUOR WHITE HYPERSENSITIVE PROTEIN PRECURSOR"/>
    <property type="match status" value="1"/>
</dbReference>
<sequence>MSPENVVDPSDDGSVQGTPTGAAIEGQPSSAVNLGTVGLVALMMALSMQILRAFGVLIINNMVWWQGEVTAGAIILLVLFAPLLAPLLIRRLGPVRAFLGALSILALIRLMMQVALAPQDVSPILAWLGLAFALLSWVLAIVYLRSAFGRTQAAYIFALGFVLGLSLDTTLHSAYLTWDYLWQPGAAPFLTALLLSAAVWFLAWRQRSQSVTLGQEAPLSAQLTLAVLPSLVIGYAFYWQNVALLSAAVAVNTALATALLLAMNAGVLLVLQRFGGSEGTRLRFFLSLIVVLLTVWLIPISDGLMTLTLIAMGQLSALLLLHEGLVGRFVTTGYVASWRTSLVLFGGNVLLILLGLAYYGRIRANLFSEIGEVPILVAGALMIVVTLLSLQWGTQARLRIAPVLPLLGLIVPLILILSQPAFVVQRPTETIRVMSYNTHYSVGMDGLPDVEAIAQVIESQGADIVLLQESSRGRLNSSGVDMAEWLSRRLQMPFAHAPASDYTQGVTTLSRIPIDTAVFDELPMVGESEQRRYLMTTHPLPDGESLRVINTHLAAAWLEPTARLPQFSVLLDVWAQQPRTLIAGDMNTAPGNMDINMMLNAGLVSVQDAIGDPEAGTVSADYPHVRYDWILTSPDIELSDFAIPSTLASDHLPAAVTITVP</sequence>
<feature type="transmembrane region" description="Helical" evidence="2">
    <location>
        <begin position="282"/>
        <end position="298"/>
    </location>
</feature>
<feature type="domain" description="Endonuclease/exonuclease/phosphatase" evidence="3">
    <location>
        <begin position="434"/>
        <end position="651"/>
    </location>
</feature>
<feature type="transmembrane region" description="Helical" evidence="2">
    <location>
        <begin position="373"/>
        <end position="390"/>
    </location>
</feature>
<gene>
    <name evidence="4" type="ORF">G4Y79_05935</name>
</gene>
<feature type="transmembrane region" description="Helical" evidence="2">
    <location>
        <begin position="31"/>
        <end position="51"/>
    </location>
</feature>
<dbReference type="AlphaFoldDB" id="A0A7S8EBH2"/>
<evidence type="ECO:0000256" key="2">
    <source>
        <dbReference type="SAM" id="Phobius"/>
    </source>
</evidence>
<dbReference type="InterPro" id="IPR051916">
    <property type="entry name" value="GPI-anchor_lipid_remodeler"/>
</dbReference>
<dbReference type="PANTHER" id="PTHR14859:SF15">
    <property type="entry name" value="ENDONUCLEASE_EXONUCLEASE_PHOSPHATASE DOMAIN-CONTAINING PROTEIN"/>
    <property type="match status" value="1"/>
</dbReference>
<dbReference type="KEGG" id="pmet:G4Y79_05935"/>
<dbReference type="GO" id="GO:0006506">
    <property type="term" value="P:GPI anchor biosynthetic process"/>
    <property type="evidence" value="ECO:0007669"/>
    <property type="project" value="TreeGrafter"/>
</dbReference>
<keyword evidence="2" id="KW-1133">Transmembrane helix</keyword>
<dbReference type="Pfam" id="PF03372">
    <property type="entry name" value="Exo_endo_phos"/>
    <property type="match status" value="1"/>
</dbReference>
<keyword evidence="2" id="KW-0472">Membrane</keyword>
<dbReference type="SUPFAM" id="SSF56219">
    <property type="entry name" value="DNase I-like"/>
    <property type="match status" value="1"/>
</dbReference>
<evidence type="ECO:0000256" key="1">
    <source>
        <dbReference type="SAM" id="MobiDB-lite"/>
    </source>
</evidence>
<feature type="transmembrane region" description="Helical" evidence="2">
    <location>
        <begin position="63"/>
        <end position="85"/>
    </location>
</feature>
<dbReference type="InterPro" id="IPR005135">
    <property type="entry name" value="Endo/exonuclease/phosphatase"/>
</dbReference>
<feature type="transmembrane region" description="Helical" evidence="2">
    <location>
        <begin position="342"/>
        <end position="361"/>
    </location>
</feature>
<dbReference type="Proteomes" id="UP000594468">
    <property type="component" value="Chromosome"/>
</dbReference>
<dbReference type="InterPro" id="IPR036691">
    <property type="entry name" value="Endo/exonu/phosph_ase_sf"/>
</dbReference>
<feature type="transmembrane region" description="Helical" evidence="2">
    <location>
        <begin position="97"/>
        <end position="118"/>
    </location>
</feature>
<feature type="transmembrane region" description="Helical" evidence="2">
    <location>
        <begin position="156"/>
        <end position="175"/>
    </location>
</feature>
<feature type="transmembrane region" description="Helical" evidence="2">
    <location>
        <begin position="124"/>
        <end position="144"/>
    </location>
</feature>
<dbReference type="RefSeq" id="WP_195171981.1">
    <property type="nucleotide sequence ID" value="NZ_CP062983.1"/>
</dbReference>
<proteinExistence type="predicted"/>
<evidence type="ECO:0000313" key="5">
    <source>
        <dbReference type="Proteomes" id="UP000594468"/>
    </source>
</evidence>
<protein>
    <recommendedName>
        <fullName evidence="3">Endonuclease/exonuclease/phosphatase domain-containing protein</fullName>
    </recommendedName>
</protein>
<keyword evidence="2" id="KW-0812">Transmembrane</keyword>
<feature type="region of interest" description="Disordered" evidence="1">
    <location>
        <begin position="1"/>
        <end position="24"/>
    </location>
</feature>
<dbReference type="GO" id="GO:0016020">
    <property type="term" value="C:membrane"/>
    <property type="evidence" value="ECO:0007669"/>
    <property type="project" value="GOC"/>
</dbReference>
<dbReference type="Gene3D" id="3.60.10.10">
    <property type="entry name" value="Endonuclease/exonuclease/phosphatase"/>
    <property type="match status" value="1"/>
</dbReference>
<organism evidence="4 5">
    <name type="scientific">Phototrophicus methaneseepsis</name>
    <dbReference type="NCBI Taxonomy" id="2710758"/>
    <lineage>
        <taxon>Bacteria</taxon>
        <taxon>Bacillati</taxon>
        <taxon>Chloroflexota</taxon>
        <taxon>Candidatus Thermofontia</taxon>
        <taxon>Phototrophicales</taxon>
        <taxon>Phototrophicaceae</taxon>
        <taxon>Phototrophicus</taxon>
    </lineage>
</organism>
<feature type="transmembrane region" description="Helical" evidence="2">
    <location>
        <begin position="187"/>
        <end position="205"/>
    </location>
</feature>
<name>A0A7S8EBH2_9CHLR</name>
<feature type="transmembrane region" description="Helical" evidence="2">
    <location>
        <begin position="244"/>
        <end position="270"/>
    </location>
</feature>
<dbReference type="EMBL" id="CP062983">
    <property type="protein sequence ID" value="QPC83917.1"/>
    <property type="molecule type" value="Genomic_DNA"/>
</dbReference>
<keyword evidence="5" id="KW-1185">Reference proteome</keyword>
<feature type="transmembrane region" description="Helical" evidence="2">
    <location>
        <begin position="217"/>
        <end position="238"/>
    </location>
</feature>
<evidence type="ECO:0000259" key="3">
    <source>
        <dbReference type="Pfam" id="PF03372"/>
    </source>
</evidence>
<feature type="transmembrane region" description="Helical" evidence="2">
    <location>
        <begin position="402"/>
        <end position="422"/>
    </location>
</feature>
<evidence type="ECO:0000313" key="4">
    <source>
        <dbReference type="EMBL" id="QPC83917.1"/>
    </source>
</evidence>